<evidence type="ECO:0000256" key="3">
    <source>
        <dbReference type="ARBA" id="ARBA00011489"/>
    </source>
</evidence>
<dbReference type="InterPro" id="IPR044173">
    <property type="entry name" value="CASPL"/>
</dbReference>
<organism evidence="10 11">
    <name type="scientific">Lithospermum erythrorhizon</name>
    <name type="common">Purple gromwell</name>
    <name type="synonym">Lithospermum officinale var. erythrorhizon</name>
    <dbReference type="NCBI Taxonomy" id="34254"/>
    <lineage>
        <taxon>Eukaryota</taxon>
        <taxon>Viridiplantae</taxon>
        <taxon>Streptophyta</taxon>
        <taxon>Embryophyta</taxon>
        <taxon>Tracheophyta</taxon>
        <taxon>Spermatophyta</taxon>
        <taxon>Magnoliopsida</taxon>
        <taxon>eudicotyledons</taxon>
        <taxon>Gunneridae</taxon>
        <taxon>Pentapetalae</taxon>
        <taxon>asterids</taxon>
        <taxon>lamiids</taxon>
        <taxon>Boraginales</taxon>
        <taxon>Boraginaceae</taxon>
        <taxon>Boraginoideae</taxon>
        <taxon>Lithospermeae</taxon>
        <taxon>Lithospermum</taxon>
    </lineage>
</organism>
<keyword evidence="5 8" id="KW-0812">Transmembrane</keyword>
<dbReference type="GO" id="GO:0005886">
    <property type="term" value="C:plasma membrane"/>
    <property type="evidence" value="ECO:0007669"/>
    <property type="project" value="UniProtKB-SubCell"/>
</dbReference>
<dbReference type="PANTHER" id="PTHR36488:SF8">
    <property type="entry name" value="CASP-LIKE PROTEIN 1U1"/>
    <property type="match status" value="1"/>
</dbReference>
<dbReference type="NCBIfam" id="TIGR01569">
    <property type="entry name" value="A_tha_TIGR01569"/>
    <property type="match status" value="1"/>
</dbReference>
<sequence length="209" mass="22940">MSEIDEKQPVLQHEAKATTTMATTMALEPPKYVGLGDVVLRLLLFASALVAVLVMIIDSNQTETVELTLPPFINPITFVRTAKIKHWPAFIYFVTTLSLAGLYSIITLALSSSILFFKLKITCMLLPYLIMMDVVINVGIVSSATGAAGAVAYTALKGNSHTNWTNICDTYDHFCQHIGISVMVSLFASILLVMLLLLNINTLFKKINK</sequence>
<evidence type="ECO:0000256" key="2">
    <source>
        <dbReference type="ARBA" id="ARBA00007651"/>
    </source>
</evidence>
<feature type="transmembrane region" description="Helical" evidence="8">
    <location>
        <begin position="90"/>
        <end position="117"/>
    </location>
</feature>
<evidence type="ECO:0000256" key="6">
    <source>
        <dbReference type="ARBA" id="ARBA00022989"/>
    </source>
</evidence>
<dbReference type="EMBL" id="BAABME010000103">
    <property type="protein sequence ID" value="GAA0139594.1"/>
    <property type="molecule type" value="Genomic_DNA"/>
</dbReference>
<evidence type="ECO:0000256" key="5">
    <source>
        <dbReference type="ARBA" id="ARBA00022692"/>
    </source>
</evidence>
<dbReference type="Proteomes" id="UP001454036">
    <property type="component" value="Unassembled WGS sequence"/>
</dbReference>
<comment type="subunit">
    <text evidence="3 8">Homodimer and heterodimers.</text>
</comment>
<dbReference type="InterPro" id="IPR006459">
    <property type="entry name" value="CASP/CASPL"/>
</dbReference>
<dbReference type="InterPro" id="IPR006702">
    <property type="entry name" value="CASP_dom"/>
</dbReference>
<keyword evidence="11" id="KW-1185">Reference proteome</keyword>
<reference evidence="10 11" key="1">
    <citation type="submission" date="2024-01" db="EMBL/GenBank/DDBJ databases">
        <title>The complete chloroplast genome sequence of Lithospermum erythrorhizon: insights into the phylogenetic relationship among Boraginaceae species and the maternal lineages of purple gromwells.</title>
        <authorList>
            <person name="Okada T."/>
            <person name="Watanabe K."/>
        </authorList>
    </citation>
    <scope>NUCLEOTIDE SEQUENCE [LARGE SCALE GENOMIC DNA]</scope>
</reference>
<accession>A0AAV3NK98</accession>
<dbReference type="AlphaFoldDB" id="A0AAV3NK98"/>
<feature type="transmembrane region" description="Helical" evidence="8">
    <location>
        <begin position="129"/>
        <end position="156"/>
    </location>
</feature>
<dbReference type="PANTHER" id="PTHR36488">
    <property type="entry name" value="CASP-LIKE PROTEIN 1U1"/>
    <property type="match status" value="1"/>
</dbReference>
<gene>
    <name evidence="10" type="ORF">LIER_01109</name>
</gene>
<evidence type="ECO:0000256" key="1">
    <source>
        <dbReference type="ARBA" id="ARBA00004651"/>
    </source>
</evidence>
<name>A0AAV3NK98_LITER</name>
<evidence type="ECO:0000256" key="4">
    <source>
        <dbReference type="ARBA" id="ARBA00022475"/>
    </source>
</evidence>
<keyword evidence="4 8" id="KW-1003">Cell membrane</keyword>
<evidence type="ECO:0000256" key="8">
    <source>
        <dbReference type="RuleBase" id="RU361233"/>
    </source>
</evidence>
<evidence type="ECO:0000313" key="10">
    <source>
        <dbReference type="EMBL" id="GAA0139594.1"/>
    </source>
</evidence>
<comment type="similarity">
    <text evidence="2 8">Belongs to the Casparian strip membrane proteins (CASP) family.</text>
</comment>
<keyword evidence="7 8" id="KW-0472">Membrane</keyword>
<feature type="transmembrane region" description="Helical" evidence="8">
    <location>
        <begin position="176"/>
        <end position="200"/>
    </location>
</feature>
<evidence type="ECO:0000259" key="9">
    <source>
        <dbReference type="Pfam" id="PF04535"/>
    </source>
</evidence>
<comment type="caution">
    <text evidence="10">The sequence shown here is derived from an EMBL/GenBank/DDBJ whole genome shotgun (WGS) entry which is preliminary data.</text>
</comment>
<evidence type="ECO:0000313" key="11">
    <source>
        <dbReference type="Proteomes" id="UP001454036"/>
    </source>
</evidence>
<protein>
    <recommendedName>
        <fullName evidence="8">CASP-like protein</fullName>
    </recommendedName>
</protein>
<evidence type="ECO:0000256" key="7">
    <source>
        <dbReference type="ARBA" id="ARBA00023136"/>
    </source>
</evidence>
<feature type="domain" description="Casparian strip membrane protein" evidence="9">
    <location>
        <begin position="36"/>
        <end position="191"/>
    </location>
</feature>
<comment type="subcellular location">
    <subcellularLocation>
        <location evidence="1 8">Cell membrane</location>
        <topology evidence="1 8">Multi-pass membrane protein</topology>
    </subcellularLocation>
</comment>
<dbReference type="Pfam" id="PF04535">
    <property type="entry name" value="CASP_dom"/>
    <property type="match status" value="1"/>
</dbReference>
<feature type="transmembrane region" description="Helical" evidence="8">
    <location>
        <begin position="38"/>
        <end position="57"/>
    </location>
</feature>
<proteinExistence type="inferred from homology"/>
<keyword evidence="6 8" id="KW-1133">Transmembrane helix</keyword>